<organism evidence="2">
    <name type="scientific">Anopheles funestus</name>
    <name type="common">African malaria mosquito</name>
    <dbReference type="NCBI Taxonomy" id="62324"/>
    <lineage>
        <taxon>Eukaryota</taxon>
        <taxon>Metazoa</taxon>
        <taxon>Ecdysozoa</taxon>
        <taxon>Arthropoda</taxon>
        <taxon>Hexapoda</taxon>
        <taxon>Insecta</taxon>
        <taxon>Pterygota</taxon>
        <taxon>Neoptera</taxon>
        <taxon>Endopterygota</taxon>
        <taxon>Diptera</taxon>
        <taxon>Nematocera</taxon>
        <taxon>Culicoidea</taxon>
        <taxon>Culicidae</taxon>
        <taxon>Anophelinae</taxon>
        <taxon>Anopheles</taxon>
    </lineage>
</organism>
<name>A0A182RMU4_ANOFN</name>
<dbReference type="VEuPathDB" id="VectorBase:AFUN007566"/>
<accession>A0A182RMU4</accession>
<feature type="chain" id="PRO_5021195578" description="VWFD domain-containing protein" evidence="1">
    <location>
        <begin position="30"/>
        <end position="1868"/>
    </location>
</feature>
<dbReference type="EnsemblMetazoa" id="AFUN007566-RA">
    <property type="protein sequence ID" value="AFUN007566-PA"/>
    <property type="gene ID" value="AFUN007566"/>
</dbReference>
<evidence type="ECO:0008006" key="3">
    <source>
        <dbReference type="Google" id="ProtNLM"/>
    </source>
</evidence>
<reference evidence="2" key="1">
    <citation type="submission" date="2020-05" db="UniProtKB">
        <authorList>
            <consortium name="EnsemblMetazoa"/>
        </authorList>
    </citation>
    <scope>IDENTIFICATION</scope>
    <source>
        <strain evidence="2">FUMOZ</strain>
    </source>
</reference>
<feature type="signal peptide" evidence="1">
    <location>
        <begin position="1"/>
        <end position="29"/>
    </location>
</feature>
<dbReference type="VEuPathDB" id="VectorBase:AFUN2_009204"/>
<dbReference type="STRING" id="62324.A0A182RMU4"/>
<keyword evidence="1" id="KW-0732">Signal</keyword>
<evidence type="ECO:0000313" key="2">
    <source>
        <dbReference type="EnsemblMetazoa" id="AFUN007566-PA"/>
    </source>
</evidence>
<proteinExistence type="predicted"/>
<protein>
    <recommendedName>
        <fullName evidence="3">VWFD domain-containing protein</fullName>
    </recommendedName>
</protein>
<evidence type="ECO:0000256" key="1">
    <source>
        <dbReference type="SAM" id="SignalP"/>
    </source>
</evidence>
<sequence length="1868" mass="209738">MSHPWCHHVVLHLVVHLLLLGCCVQRINSIIVPVERGAVEITTTIPTITIAQPRAVEQANFTSSYRLPCSAGKPFLFERSSNSLKLYLLDAAGLHRFENEESSGIVKSHISTLPKRYEEAVTLQILDIKLGEADYVLFVVTTDQWHNVFLAQQNVGIGPTSAQPIQRIKYSGTYSKAQLLECNGSIYMVTIVTYASTGKIRVYRWQQSYFSLESTKEVLSIDDVRCHCPGTLLLLALDYAQLPERSLNHVLLLDNAERPVKVQEMFFMYSSLPSFTLDDELFLIRHVSKDKSYLYQWSAEARFVRLRKLSQHPLQITTFTHWDSTLAVAFEDTIRLYGSNKQNLLRVETPFSLHGSNASEPLKELTPATSGEKIKKLYGLRTAASGEVILATEFYCPAASEVSPNSTALQIYKLSTMSVTRSAEATAQEQGFQTLNSCLDRLKQELNERKKWIDLIRLQLSRKNLLFDAIAQNDPVKSTLIHPSVTLDSVLLPHNNPNLLPPSRTILNGQSLLLRHYRVATDLNQVLLLNRERTEIQGDLHVTGNLRTRSSRIRAVRAQDSLEADGKKRRMRSTVRVAGKTSYRVVKAKEIVSDSTLSKRCLLRSKMNVLHGTMQLDELSTQSVRVEQGNINHITVPTRKVLLDAAKHGYRGHKVFRNVKSFRLNTQHLNGHPLSTEIIESGLKYANDGITIKTDVCRTRNLIVRNTVNDFPLRQLLFLHQHTLHIKGNLFLGEQVCVKNLQYRHTLNNIPNEELLDRISNQTITGPVFVSKGFTHNLQVHQVNGELLSNYATTTQPHRNGPLQTLQIQAPVRVEKMIVLGDLTANHEEQQLTPHIGTRPGDFRQLYTGKLVLNGTLRLKVANINAPNITIMGQSVTSKPYQQYLLRTERQIISHPIGYHTAQFQYLFANTLNGVALWQFSLTHRNWQNSFYLQDVAVQGSIRPARIAKRLHSVQQNRIDVNAHIRVCDAKHFAGTLRVAHLHTRSIDGTIAPEALWRKDSQHGMGNAAPKVFLGRTELRQSVLQIRGPLQTAGFNGRTSYDLAELAKPPARRYHTLQLSAVNATMANVQQMVELSLEEILQRFVTTVHHHHGSSLGSVPSFAKIVTQVHTQQIPIATVGQINFCPVQRLLQETVSKQSRSGRSIAGYKQVLGTVHIPKQLTVGQINSYETANLGRIVTRGPDALPQSIDSRWRFGTVTTGYLTAKLINRTPLTRLALHSEETLLLQSELLIERLQVNVLQLPKHPNWIFEPNTASSLIHLPHGVTRLRCHGSIHSHIRDPTHLLNQLLLTPSLDQTRTVTSGVVFGGQSVHFGNCSTPAGGTLQWIERTARYCLRRNTSPTLRLPIVFEHDQVLLQTGPNVMTIRGNLHIAEPGYLKVRTIAGVNVAERLGPSADLYRLLTVPQKLPIVGEKRFSRELIATVHNMTLVSGPTGSNFWSRLAFCNHPTQHHCTSSLHFAQSLVVGELLAAEHLNQVPFNGFFHAFVKRQSAPIHQSKLHHIQDFTGTLTVSELHLTGTATILNHINSIPLGELVFHSTTNATHQIVPGAKTFRALHIDGPLSLQQLNKRPLSQVKRDSLSLDDVHQLEAIIFNKPVLISALHTRTLYHIRTASYRLVAENPTVKLPAELQLRSDHLHPLAKIQRSNNVGRARSSTLALHPRESSSVIELSTADGVGTIRLHCSPDQRSLVVELHRLPTNRTSEQRLHELPPAIGCLQLVDAYTVNRMTIVILLRHKNTEQTANRNLTINTLYQYDLVRGHLASVKMPNPSSTCHHARLLQPKQEEIMFATAGCFDTTVSSGIKLYQLDTDSTPIRLRHFQTIDLVSTVSAMSSTVDGTTLLVKDDTTHWHRYTYSSVKGWTQDDTQLP</sequence>